<dbReference type="AlphaFoldDB" id="A0AAD3XLL3"/>
<keyword evidence="2" id="KW-1185">Reference proteome</keyword>
<protein>
    <submittedName>
        <fullName evidence="1">Uncharacterized protein</fullName>
    </submittedName>
</protein>
<name>A0AAD3XLL3_NEPGR</name>
<sequence length="264" mass="29545">MPDIPYEFTSEILDWIDNPPEVVVEGQALREAEVAQAKKAVMTMIMTSTTDAAEVEECHSTELPVVEASEPPCLAIQVYNPMMTPPAASEEPLDEDIARASLLWCRRPQPQDSGSMKPPERRALLRFQDMASDLSTIISETSQAYTELEASKSLGGRIQSLELKLAEAKSHIFTLEDQFKETSLKPKDIAPALEHKYRDAIHMCHRVMKLLFPRFLVTLFDLRNSSVQRKNDLIGLPDHWRSSSLPVGLFSQPESSERVGPSAP</sequence>
<evidence type="ECO:0000313" key="2">
    <source>
        <dbReference type="Proteomes" id="UP001279734"/>
    </source>
</evidence>
<reference evidence="1" key="1">
    <citation type="submission" date="2023-05" db="EMBL/GenBank/DDBJ databases">
        <title>Nepenthes gracilis genome sequencing.</title>
        <authorList>
            <person name="Fukushima K."/>
        </authorList>
    </citation>
    <scope>NUCLEOTIDE SEQUENCE</scope>
    <source>
        <strain evidence="1">SING2019-196</strain>
    </source>
</reference>
<dbReference type="EMBL" id="BSYO01000008">
    <property type="protein sequence ID" value="GMH08880.1"/>
    <property type="molecule type" value="Genomic_DNA"/>
</dbReference>
<dbReference type="Proteomes" id="UP001279734">
    <property type="component" value="Unassembled WGS sequence"/>
</dbReference>
<comment type="caution">
    <text evidence="1">The sequence shown here is derived from an EMBL/GenBank/DDBJ whole genome shotgun (WGS) entry which is preliminary data.</text>
</comment>
<gene>
    <name evidence="1" type="ORF">Nepgr_010720</name>
</gene>
<proteinExistence type="predicted"/>
<organism evidence="1 2">
    <name type="scientific">Nepenthes gracilis</name>
    <name type="common">Slender pitcher plant</name>
    <dbReference type="NCBI Taxonomy" id="150966"/>
    <lineage>
        <taxon>Eukaryota</taxon>
        <taxon>Viridiplantae</taxon>
        <taxon>Streptophyta</taxon>
        <taxon>Embryophyta</taxon>
        <taxon>Tracheophyta</taxon>
        <taxon>Spermatophyta</taxon>
        <taxon>Magnoliopsida</taxon>
        <taxon>eudicotyledons</taxon>
        <taxon>Gunneridae</taxon>
        <taxon>Pentapetalae</taxon>
        <taxon>Caryophyllales</taxon>
        <taxon>Nepenthaceae</taxon>
        <taxon>Nepenthes</taxon>
    </lineage>
</organism>
<accession>A0AAD3XLL3</accession>
<evidence type="ECO:0000313" key="1">
    <source>
        <dbReference type="EMBL" id="GMH08880.1"/>
    </source>
</evidence>